<dbReference type="EMBL" id="JQ975418">
    <property type="protein sequence ID" value="AGB13907.1"/>
    <property type="molecule type" value="Genomic_DNA"/>
</dbReference>
<dbReference type="SMR" id="A0A0K0K6A4"/>
<keyword evidence="4" id="KW-0808">Transferase</keyword>
<dbReference type="GO" id="GO:0008483">
    <property type="term" value="F:transaminase activity"/>
    <property type="evidence" value="ECO:0007669"/>
    <property type="project" value="UniProtKB-KW"/>
</dbReference>
<reference evidence="4" key="1">
    <citation type="submission" date="2012-04" db="EMBL/GenBank/DDBJ databases">
        <title>Construction of gene library of gentamicin biosynthetic gene cluster and function research of characteristic genes.</title>
        <authorList>
            <person name="Hong W."/>
            <person name="Pan C."/>
        </authorList>
    </citation>
    <scope>NUCLEOTIDE SEQUENCE</scope>
    <source>
        <strain evidence="4">G1008</strain>
    </source>
</reference>
<dbReference type="GO" id="GO:0030170">
    <property type="term" value="F:pyridoxal phosphate binding"/>
    <property type="evidence" value="ECO:0007669"/>
    <property type="project" value="InterPro"/>
</dbReference>
<dbReference type="Gene3D" id="3.90.1150.10">
    <property type="entry name" value="Aspartate Aminotransferase, domain 1"/>
    <property type="match status" value="1"/>
</dbReference>
<dbReference type="InterPro" id="IPR015422">
    <property type="entry name" value="PyrdxlP-dep_Trfase_small"/>
</dbReference>
<dbReference type="Gene3D" id="3.40.640.10">
    <property type="entry name" value="Type I PLP-dependent aspartate aminotransferase-like (Major domain)"/>
    <property type="match status" value="1"/>
</dbReference>
<keyword evidence="4" id="KW-0032">Aminotransferase</keyword>
<dbReference type="InterPro" id="IPR005814">
    <property type="entry name" value="Aminotrans_3"/>
</dbReference>
<dbReference type="SUPFAM" id="SSF53383">
    <property type="entry name" value="PLP-dependent transferases"/>
    <property type="match status" value="1"/>
</dbReference>
<dbReference type="InterPro" id="IPR015424">
    <property type="entry name" value="PyrdxlP-dep_Trfase"/>
</dbReference>
<gene>
    <name evidence="4" type="primary">genB2</name>
</gene>
<name>A0A0K0K6A4_MICEC</name>
<evidence type="ECO:0000256" key="2">
    <source>
        <dbReference type="ARBA" id="ARBA00022898"/>
    </source>
</evidence>
<organism evidence="4">
    <name type="scientific">Micromonospora echinospora</name>
    <name type="common">Micromonospora purpurea</name>
    <dbReference type="NCBI Taxonomy" id="1877"/>
    <lineage>
        <taxon>Bacteria</taxon>
        <taxon>Bacillati</taxon>
        <taxon>Actinomycetota</taxon>
        <taxon>Actinomycetes</taxon>
        <taxon>Micromonosporales</taxon>
        <taxon>Micromonosporaceae</taxon>
        <taxon>Micromonospora</taxon>
    </lineage>
</organism>
<keyword evidence="2 3" id="KW-0663">Pyridoxal phosphate</keyword>
<accession>A0A0K0K6A4</accession>
<comment type="cofactor">
    <cofactor evidence="1">
        <name>pyridoxal 5'-phosphate</name>
        <dbReference type="ChEBI" id="CHEBI:597326"/>
    </cofactor>
</comment>
<dbReference type="PANTHER" id="PTHR43713">
    <property type="entry name" value="GLUTAMATE-1-SEMIALDEHYDE 2,1-AMINOMUTASE"/>
    <property type="match status" value="1"/>
</dbReference>
<proteinExistence type="inferred from homology"/>
<dbReference type="InterPro" id="IPR015421">
    <property type="entry name" value="PyrdxlP-dep_Trfase_major"/>
</dbReference>
<dbReference type="PANTHER" id="PTHR43713:SF3">
    <property type="entry name" value="GLUTAMATE-1-SEMIALDEHYDE 2,1-AMINOMUTASE 1, CHLOROPLASTIC-RELATED"/>
    <property type="match status" value="1"/>
</dbReference>
<evidence type="ECO:0000256" key="1">
    <source>
        <dbReference type="ARBA" id="ARBA00001933"/>
    </source>
</evidence>
<evidence type="ECO:0000313" key="4">
    <source>
        <dbReference type="EMBL" id="AGB13907.1"/>
    </source>
</evidence>
<comment type="similarity">
    <text evidence="3">Belongs to the class-III pyridoxal-phosphate-dependent aminotransferase family.</text>
</comment>
<sequence length="414" mass="44553">MIIANADGCTPYEVARGVTIVRGEGAYVYDAEGRGLIDLSNSFGSVMLGHQDPVVTEAVLKTVRSGVPAAASLDLQNRLAEQIAGDLPGDQRVAFFKTGTAATRAAASAARQVTGKRLIASCGYHGYDLMWEFTPPGQPNSEDVLHCYHLPELIDQVLDKHANELAAVIIAPDYIHVSPEYIADLFERCERVGVVTIADEVKHGYRLRQGASVTEASVVADMYTYAKGISNGWPLSCVAGDERFLKPLAEFVSTLTFEAPSFAAASATLDRLAELDVQAQLAIDGARFVSEAAKMISTRDLPIEMAGTGAAFQFVCAPEVEEVLLPHALAEGLILEPSDQQYPSACFRGEVVDEALDRLDRALTTMAAARPDLVGREVTQLDRVNAAFCQMDGLPGRPDGWSLDQCVEYVTAQL</sequence>
<dbReference type="RefSeq" id="WP_416901982.1">
    <property type="nucleotide sequence ID" value="NZ_CP182316.1"/>
</dbReference>
<protein>
    <submittedName>
        <fullName evidence="4">Putative gentamicin aminotransferase II</fullName>
    </submittedName>
</protein>
<evidence type="ECO:0000256" key="3">
    <source>
        <dbReference type="RuleBase" id="RU003560"/>
    </source>
</evidence>
<dbReference type="Pfam" id="PF00202">
    <property type="entry name" value="Aminotran_3"/>
    <property type="match status" value="2"/>
</dbReference>
<dbReference type="AlphaFoldDB" id="A0A0K0K6A4"/>